<dbReference type="AlphaFoldDB" id="A0ABD6EH11"/>
<keyword evidence="11" id="KW-0175">Coiled coil</keyword>
<accession>A0ABD6EH11</accession>
<feature type="transmembrane region" description="Helical" evidence="13">
    <location>
        <begin position="328"/>
        <end position="348"/>
    </location>
</feature>
<dbReference type="PROSITE" id="PS50888">
    <property type="entry name" value="BHLH"/>
    <property type="match status" value="1"/>
</dbReference>
<keyword evidence="4" id="KW-0256">Endoplasmic reticulum</keyword>
<evidence type="ECO:0000256" key="5">
    <source>
        <dbReference type="ARBA" id="ARBA00022989"/>
    </source>
</evidence>
<feature type="coiled-coil region" evidence="11">
    <location>
        <begin position="249"/>
        <end position="276"/>
    </location>
</feature>
<keyword evidence="5 13" id="KW-1133">Transmembrane helix</keyword>
<protein>
    <recommendedName>
        <fullName evidence="14">BHLH domain-containing protein</fullName>
    </recommendedName>
</protein>
<evidence type="ECO:0000256" key="2">
    <source>
        <dbReference type="ARBA" id="ARBA00004477"/>
    </source>
</evidence>
<comment type="subcellular location">
    <subcellularLocation>
        <location evidence="2">Endoplasmic reticulum membrane</location>
        <topology evidence="2">Multi-pass membrane protein</topology>
    </subcellularLocation>
    <subcellularLocation>
        <location evidence="1">Nucleus</location>
    </subcellularLocation>
</comment>
<dbReference type="GO" id="GO:0005789">
    <property type="term" value="C:endoplasmic reticulum membrane"/>
    <property type="evidence" value="ECO:0007669"/>
    <property type="project" value="UniProtKB-SubCell"/>
</dbReference>
<dbReference type="GO" id="GO:0005634">
    <property type="term" value="C:nucleus"/>
    <property type="evidence" value="ECO:0007669"/>
    <property type="project" value="UniProtKB-SubCell"/>
</dbReference>
<dbReference type="Gene3D" id="4.10.280.10">
    <property type="entry name" value="Helix-loop-helix DNA-binding domain"/>
    <property type="match status" value="1"/>
</dbReference>
<keyword evidence="8 13" id="KW-0472">Membrane</keyword>
<evidence type="ECO:0000256" key="13">
    <source>
        <dbReference type="SAM" id="Phobius"/>
    </source>
</evidence>
<evidence type="ECO:0000256" key="9">
    <source>
        <dbReference type="ARBA" id="ARBA00023163"/>
    </source>
</evidence>
<name>A0ABD6EH11_9BILA</name>
<evidence type="ECO:0000256" key="6">
    <source>
        <dbReference type="ARBA" id="ARBA00023015"/>
    </source>
</evidence>
<proteinExistence type="predicted"/>
<feature type="transmembrane region" description="Helical" evidence="13">
    <location>
        <begin position="392"/>
        <end position="411"/>
    </location>
</feature>
<evidence type="ECO:0000256" key="10">
    <source>
        <dbReference type="ARBA" id="ARBA00023242"/>
    </source>
</evidence>
<keyword evidence="9" id="KW-0804">Transcription</keyword>
<comment type="caution">
    <text evidence="15">The sequence shown here is derived from an EMBL/GenBank/DDBJ whole genome shotgun (WGS) entry which is preliminary data.</text>
</comment>
<feature type="domain" description="BHLH" evidence="14">
    <location>
        <begin position="202"/>
        <end position="252"/>
    </location>
</feature>
<reference evidence="15 16" key="1">
    <citation type="submission" date="2024-08" db="EMBL/GenBank/DDBJ databases">
        <title>Gnathostoma spinigerum genome.</title>
        <authorList>
            <person name="Gonzalez-Bertolin B."/>
            <person name="Monzon S."/>
            <person name="Zaballos A."/>
            <person name="Jimenez P."/>
            <person name="Dekumyoy P."/>
            <person name="Varona S."/>
            <person name="Cuesta I."/>
            <person name="Sumanam S."/>
            <person name="Adisakwattana P."/>
            <person name="Gasser R.B."/>
            <person name="Hernandez-Gonzalez A."/>
            <person name="Young N.D."/>
            <person name="Perteguer M.J."/>
        </authorList>
    </citation>
    <scope>NUCLEOTIDE SEQUENCE [LARGE SCALE GENOMIC DNA]</scope>
    <source>
        <strain evidence="15">AL3</strain>
        <tissue evidence="15">Liver</tissue>
    </source>
</reference>
<feature type="region of interest" description="Disordered" evidence="12">
    <location>
        <begin position="292"/>
        <end position="313"/>
    </location>
</feature>
<evidence type="ECO:0000256" key="12">
    <source>
        <dbReference type="SAM" id="MobiDB-lite"/>
    </source>
</evidence>
<dbReference type="PANTHER" id="PTHR46062:SF1">
    <property type="entry name" value="LP12374P"/>
    <property type="match status" value="1"/>
</dbReference>
<gene>
    <name evidence="15" type="ORF">AB6A40_004148</name>
</gene>
<evidence type="ECO:0000313" key="15">
    <source>
        <dbReference type="EMBL" id="MFH4977439.1"/>
    </source>
</evidence>
<evidence type="ECO:0000256" key="4">
    <source>
        <dbReference type="ARBA" id="ARBA00022824"/>
    </source>
</evidence>
<dbReference type="EMBL" id="JBGFUD010002303">
    <property type="protein sequence ID" value="MFH4977439.1"/>
    <property type="molecule type" value="Genomic_DNA"/>
</dbReference>
<dbReference type="Proteomes" id="UP001608902">
    <property type="component" value="Unassembled WGS sequence"/>
</dbReference>
<evidence type="ECO:0000256" key="8">
    <source>
        <dbReference type="ARBA" id="ARBA00023136"/>
    </source>
</evidence>
<keyword evidence="6" id="KW-0805">Transcription regulation</keyword>
<evidence type="ECO:0000313" key="16">
    <source>
        <dbReference type="Proteomes" id="UP001608902"/>
    </source>
</evidence>
<evidence type="ECO:0000256" key="1">
    <source>
        <dbReference type="ARBA" id="ARBA00004123"/>
    </source>
</evidence>
<dbReference type="GO" id="GO:0003677">
    <property type="term" value="F:DNA binding"/>
    <property type="evidence" value="ECO:0007669"/>
    <property type="project" value="UniProtKB-KW"/>
</dbReference>
<keyword evidence="7" id="KW-0238">DNA-binding</keyword>
<dbReference type="SUPFAM" id="SSF47459">
    <property type="entry name" value="HLH, helix-loop-helix DNA-binding domain"/>
    <property type="match status" value="1"/>
</dbReference>
<evidence type="ECO:0000256" key="11">
    <source>
        <dbReference type="SAM" id="Coils"/>
    </source>
</evidence>
<keyword evidence="16" id="KW-1185">Reference proteome</keyword>
<keyword evidence="10" id="KW-0539">Nucleus</keyword>
<evidence type="ECO:0000256" key="7">
    <source>
        <dbReference type="ARBA" id="ARBA00023125"/>
    </source>
</evidence>
<sequence>MGQISANVQADAMAHVGSCDQHYTYSNESNYRTHVPQLHQPHFGWSPATSNQSTYTHIGTPQNGRSYASPQLMQNQYIKEEGTHMVAEYDRDPPNRPRNTKEELLCLLAQLTPAEVDNLKRLYSTRTGQRRRSSNPGMATRIASNDGVGAGSMPNDICDERKLTQSSCESTSTLSSSTTMDMSIDAYDSETDAVAKRGPKNERRASHNLIEKKYRCSINDCIQQLKIMITTDEVKMSKSATLRKAIEYINCLRTRNNELTAENERLRNLLKGYGVETSNSFSQLQSIIDGNSTGSPLSTSSQSTSESSDESSLSRTKQFRGMVDRSRVSIFVFMFMLLAFNPVSFFIASPSQSDSSVRQIIGGRTLKSINSPFEENENDSMWWNDSVIRPCFIWSINIFIVICFLIHLLVYGEPVADGKSSSWTKFLDIQAASERNINDGNLTAAASQLNECLQILERPLPCSGFDEFVSVVWQVIRHILNSIWIGRWFSRRRRSQAKPVAVVCRSYAYTALVYHQLNRLHLIGIDGMNDSLSGLYFALSAVNLSESAGCSRDGLPHAIRADIYIHAAFRVKMSMSSFLGKFLSFHFVFIDL</sequence>
<feature type="region of interest" description="Disordered" evidence="12">
    <location>
        <begin position="126"/>
        <end position="152"/>
    </location>
</feature>
<dbReference type="PANTHER" id="PTHR46062">
    <property type="entry name" value="STEROL REGULATORY ELEMENT-BINDING PROTEIN"/>
    <property type="match status" value="1"/>
</dbReference>
<dbReference type="SMART" id="SM00353">
    <property type="entry name" value="HLH"/>
    <property type="match status" value="1"/>
</dbReference>
<organism evidence="15 16">
    <name type="scientific">Gnathostoma spinigerum</name>
    <dbReference type="NCBI Taxonomy" id="75299"/>
    <lineage>
        <taxon>Eukaryota</taxon>
        <taxon>Metazoa</taxon>
        <taxon>Ecdysozoa</taxon>
        <taxon>Nematoda</taxon>
        <taxon>Chromadorea</taxon>
        <taxon>Rhabditida</taxon>
        <taxon>Spirurina</taxon>
        <taxon>Gnathostomatomorpha</taxon>
        <taxon>Gnathostomatoidea</taxon>
        <taxon>Gnathostomatidae</taxon>
        <taxon>Gnathostoma</taxon>
    </lineage>
</organism>
<evidence type="ECO:0000259" key="14">
    <source>
        <dbReference type="PROSITE" id="PS50888"/>
    </source>
</evidence>
<evidence type="ECO:0000256" key="3">
    <source>
        <dbReference type="ARBA" id="ARBA00022692"/>
    </source>
</evidence>
<dbReference type="Pfam" id="PF00010">
    <property type="entry name" value="HLH"/>
    <property type="match status" value="1"/>
</dbReference>
<dbReference type="InterPro" id="IPR036638">
    <property type="entry name" value="HLH_DNA-bd_sf"/>
</dbReference>
<keyword evidence="3 13" id="KW-0812">Transmembrane</keyword>
<dbReference type="InterPro" id="IPR011598">
    <property type="entry name" value="bHLH_dom"/>
</dbReference>